<dbReference type="EMBL" id="BK032759">
    <property type="protein sequence ID" value="DAF58939.1"/>
    <property type="molecule type" value="Genomic_DNA"/>
</dbReference>
<evidence type="ECO:0000313" key="1">
    <source>
        <dbReference type="EMBL" id="DAF58939.1"/>
    </source>
</evidence>
<accession>A0A8S5T7E1</accession>
<sequence length="39" mass="4405">MAIYQAYTAAQTKVNTAQDKVNGYELLNTDKVSKATKYY</sequence>
<reference evidence="1" key="1">
    <citation type="journal article" date="2021" name="Proc. Natl. Acad. Sci. U.S.A.">
        <title>A Catalog of Tens of Thousands of Viruses from Human Metagenomes Reveals Hidden Associations with Chronic Diseases.</title>
        <authorList>
            <person name="Tisza M.J."/>
            <person name="Buck C.B."/>
        </authorList>
    </citation>
    <scope>NUCLEOTIDE SEQUENCE</scope>
    <source>
        <strain evidence="1">CtxMM9</strain>
    </source>
</reference>
<proteinExistence type="predicted"/>
<protein>
    <submittedName>
        <fullName evidence="1">Uncharacterized protein</fullName>
    </submittedName>
</protein>
<name>A0A8S5T7E1_9CAUD</name>
<organism evidence="1">
    <name type="scientific">Siphoviridae sp. ctxMM9</name>
    <dbReference type="NCBI Taxonomy" id="2827973"/>
    <lineage>
        <taxon>Viruses</taxon>
        <taxon>Duplodnaviria</taxon>
        <taxon>Heunggongvirae</taxon>
        <taxon>Uroviricota</taxon>
        <taxon>Caudoviricetes</taxon>
    </lineage>
</organism>